<proteinExistence type="predicted"/>
<dbReference type="AlphaFoldDB" id="A0A0S3F684"/>
<evidence type="ECO:0000313" key="3">
    <source>
        <dbReference type="Proteomes" id="UP000056968"/>
    </source>
</evidence>
<dbReference type="OrthoDB" id="9874880at2"/>
<evidence type="ECO:0000256" key="1">
    <source>
        <dbReference type="SAM" id="MobiDB-lite"/>
    </source>
</evidence>
<dbReference type="Proteomes" id="UP000056968">
    <property type="component" value="Plasmid pDE3"/>
</dbReference>
<reference evidence="2 3" key="1">
    <citation type="submission" date="2015-11" db="EMBL/GenBank/DDBJ databases">
        <title>A Two-component Flavoprotein Monooxygenase System MeaXY Responsible for para-Hydroxylation of 2-Methyl-6-ethylaniline and 2,6-Diethylaniline in Sphingobium baderi DE-13.</title>
        <authorList>
            <person name="Cheng M."/>
            <person name="Meng Q."/>
            <person name="Yang Y."/>
            <person name="Chu C."/>
            <person name="Yan X."/>
            <person name="He J."/>
            <person name="Li S."/>
        </authorList>
    </citation>
    <scope>NUCLEOTIDE SEQUENCE [LARGE SCALE GENOMIC DNA]</scope>
    <source>
        <strain evidence="2 3">DE-13</strain>
        <plasmid evidence="3">Plasmid pDE3</plasmid>
    </source>
</reference>
<accession>A0A0S3F684</accession>
<gene>
    <name evidence="2" type="ORF">ATN00_21960</name>
</gene>
<sequence>MESNQPDFQLEPVSPADREAQAREKRRITREATKRARDRAAAQGVATASFMVRKDYLAVLDAIQAERGLKNRSAALETVLRAAFDHKQELGL</sequence>
<keyword evidence="2" id="KW-0614">Plasmid</keyword>
<feature type="region of interest" description="Disordered" evidence="1">
    <location>
        <begin position="1"/>
        <end position="43"/>
    </location>
</feature>
<name>A0A0S3F684_9SPHN</name>
<evidence type="ECO:0000313" key="2">
    <source>
        <dbReference type="EMBL" id="ALR23166.1"/>
    </source>
</evidence>
<protein>
    <submittedName>
        <fullName evidence="2">Uncharacterized protein</fullName>
    </submittedName>
</protein>
<organism evidence="2 3">
    <name type="scientific">Sphingobium baderi</name>
    <dbReference type="NCBI Taxonomy" id="1332080"/>
    <lineage>
        <taxon>Bacteria</taxon>
        <taxon>Pseudomonadati</taxon>
        <taxon>Pseudomonadota</taxon>
        <taxon>Alphaproteobacteria</taxon>
        <taxon>Sphingomonadales</taxon>
        <taxon>Sphingomonadaceae</taxon>
        <taxon>Sphingobium</taxon>
    </lineage>
</organism>
<geneLocation type="plasmid" evidence="2 3">
    <name>pDE3</name>
</geneLocation>
<dbReference type="KEGG" id="sbd:ATN00_21960"/>
<dbReference type="RefSeq" id="WP_048575071.1">
    <property type="nucleotide sequence ID" value="NZ_CP013267.1"/>
</dbReference>
<keyword evidence="3" id="KW-1185">Reference proteome</keyword>
<dbReference type="EMBL" id="CP013267">
    <property type="protein sequence ID" value="ALR23166.1"/>
    <property type="molecule type" value="Genomic_DNA"/>
</dbReference>
<feature type="compositionally biased region" description="Basic and acidic residues" evidence="1">
    <location>
        <begin position="16"/>
        <end position="40"/>
    </location>
</feature>